<sequence>MKLEIILLVSAAVAAQRSVGAPLPRAPKVHYGPPPLPRELAYFVRTEARRDYWRIISNKTLTIGEQENKIKRWAEDNGIWDKVEAIEDDRMEFRNAIKKEVKHVIDFLPQAFKQFFRVVEDKNLTPDEITQRKRELKKLNPEVFRTLKFIFEQFMQGYGPYAFAE</sequence>
<feature type="domain" description="SXP/RAL-2 family protein Ani s 5-like cation-binding" evidence="2">
    <location>
        <begin position="47"/>
        <end position="154"/>
    </location>
</feature>
<dbReference type="InterPro" id="IPR052823">
    <property type="entry name" value="SXP/RAL-2_related"/>
</dbReference>
<dbReference type="EMBL" id="WIXE01005579">
    <property type="protein sequence ID" value="KAK5982075.1"/>
    <property type="molecule type" value="Genomic_DNA"/>
</dbReference>
<dbReference type="AlphaFoldDB" id="A0AAN8G2J0"/>
<feature type="signal peptide" evidence="1">
    <location>
        <begin position="1"/>
        <end position="15"/>
    </location>
</feature>
<dbReference type="PANTHER" id="PTHR21593">
    <property type="entry name" value="PRION-LIKE- Q/N-RICH -DOMAIN-BEARING PROTEIN PROTEIN"/>
    <property type="match status" value="1"/>
</dbReference>
<evidence type="ECO:0000313" key="3">
    <source>
        <dbReference type="EMBL" id="KAK5982075.1"/>
    </source>
</evidence>
<organism evidence="3 4">
    <name type="scientific">Trichostrongylus colubriformis</name>
    <name type="common">Black scour worm</name>
    <dbReference type="NCBI Taxonomy" id="6319"/>
    <lineage>
        <taxon>Eukaryota</taxon>
        <taxon>Metazoa</taxon>
        <taxon>Ecdysozoa</taxon>
        <taxon>Nematoda</taxon>
        <taxon>Chromadorea</taxon>
        <taxon>Rhabditida</taxon>
        <taxon>Rhabditina</taxon>
        <taxon>Rhabditomorpha</taxon>
        <taxon>Strongyloidea</taxon>
        <taxon>Trichostrongylidae</taxon>
        <taxon>Trichostrongylus</taxon>
    </lineage>
</organism>
<reference evidence="3 4" key="1">
    <citation type="submission" date="2019-10" db="EMBL/GenBank/DDBJ databases">
        <title>Assembly and Annotation for the nematode Trichostrongylus colubriformis.</title>
        <authorList>
            <person name="Martin J."/>
        </authorList>
    </citation>
    <scope>NUCLEOTIDE SEQUENCE [LARGE SCALE GENOMIC DNA]</scope>
    <source>
        <strain evidence="3">G859</strain>
        <tissue evidence="3">Whole worm</tissue>
    </source>
</reference>
<feature type="chain" id="PRO_5042968026" description="SXP/RAL-2 family protein Ani s 5-like cation-binding domain-containing protein" evidence="1">
    <location>
        <begin position="16"/>
        <end position="165"/>
    </location>
</feature>
<dbReference type="Pfam" id="PF02520">
    <property type="entry name" value="ANIS5_cation-bd"/>
    <property type="match status" value="1"/>
</dbReference>
<evidence type="ECO:0000256" key="1">
    <source>
        <dbReference type="SAM" id="SignalP"/>
    </source>
</evidence>
<evidence type="ECO:0000313" key="4">
    <source>
        <dbReference type="Proteomes" id="UP001331761"/>
    </source>
</evidence>
<dbReference type="PANTHER" id="PTHR21593:SF36">
    <property type="entry name" value="DUF148 DOMAIN-CONTAINING PROTEIN-RELATED"/>
    <property type="match status" value="1"/>
</dbReference>
<dbReference type="InterPro" id="IPR003677">
    <property type="entry name" value="ANIS5_cation-bd"/>
</dbReference>
<comment type="caution">
    <text evidence="3">The sequence shown here is derived from an EMBL/GenBank/DDBJ whole genome shotgun (WGS) entry which is preliminary data.</text>
</comment>
<evidence type="ECO:0000259" key="2">
    <source>
        <dbReference type="Pfam" id="PF02520"/>
    </source>
</evidence>
<gene>
    <name evidence="3" type="ORF">GCK32_000828</name>
</gene>
<keyword evidence="4" id="KW-1185">Reference proteome</keyword>
<proteinExistence type="predicted"/>
<protein>
    <recommendedName>
        <fullName evidence="2">SXP/RAL-2 family protein Ani s 5-like cation-binding domain-containing protein</fullName>
    </recommendedName>
</protein>
<accession>A0AAN8G2J0</accession>
<keyword evidence="1" id="KW-0732">Signal</keyword>
<name>A0AAN8G2J0_TRICO</name>
<dbReference type="Proteomes" id="UP001331761">
    <property type="component" value="Unassembled WGS sequence"/>
</dbReference>